<dbReference type="PANTHER" id="PTHR47618">
    <property type="entry name" value="BIFUNCTIONAL OLIGORIBONUCLEASE AND PAP PHOSPHATASE NRNA"/>
    <property type="match status" value="1"/>
</dbReference>
<evidence type="ECO:0000259" key="1">
    <source>
        <dbReference type="Pfam" id="PF01368"/>
    </source>
</evidence>
<evidence type="ECO:0000313" key="3">
    <source>
        <dbReference type="EMBL" id="QEN07684.1"/>
    </source>
</evidence>
<dbReference type="Pfam" id="PF01368">
    <property type="entry name" value="DHH"/>
    <property type="match status" value="1"/>
</dbReference>
<dbReference type="GO" id="GO:0003676">
    <property type="term" value="F:nucleic acid binding"/>
    <property type="evidence" value="ECO:0007669"/>
    <property type="project" value="InterPro"/>
</dbReference>
<dbReference type="Pfam" id="PF02272">
    <property type="entry name" value="DHHA1"/>
    <property type="match status" value="1"/>
</dbReference>
<proteinExistence type="predicted"/>
<evidence type="ECO:0000259" key="2">
    <source>
        <dbReference type="Pfam" id="PF02272"/>
    </source>
</evidence>
<protein>
    <submittedName>
        <fullName evidence="3">Bifunctional oligoribonuclease/PAP phosphatase NrnA</fullName>
    </submittedName>
</protein>
<dbReference type="AlphaFoldDB" id="A0A5C1QMA9"/>
<dbReference type="OrthoDB" id="9803668at2"/>
<sequence length="325" mass="36904">MTVNEICEYLSQENGYILTSHEAPDGDAIGSEIVLYSILNYLKKDVVILNSDITEHKYRYMDQNDVIHCIAPGDEMTQDLSQKILIVVDTEPDNIGHLSALMNKETVRDILVIDHHDYKDKIPFKGLYDPNASSTCEILYEIQQHLKVPYFDPLTEAMFTGIVYDTGSFIYPKTTAKTFSIAYNLVSNGARPNFVYSNLYESKSTESLKLRTMVGSSLTLYFNNHVAYQYMDMETLIKSGAKYEESQEIVNIPLQCNDVRVSIFIKENSDGKARCSIRTKNEIDCLPIVSRFHGGGHPTAAGFKLNKPVEEVRHEVLEFFAPFFT</sequence>
<accession>A0A5C1QMA9</accession>
<dbReference type="InterPro" id="IPR051319">
    <property type="entry name" value="Oligoribo/pAp-PDE_c-di-AMP_PDE"/>
</dbReference>
<dbReference type="PANTHER" id="PTHR47618:SF1">
    <property type="entry name" value="BIFUNCTIONAL OLIGORIBONUCLEASE AND PAP PHOSPHATASE NRNA"/>
    <property type="match status" value="1"/>
</dbReference>
<gene>
    <name evidence="3" type="ORF">EXM22_06660</name>
</gene>
<dbReference type="InterPro" id="IPR001667">
    <property type="entry name" value="DDH_dom"/>
</dbReference>
<dbReference type="EMBL" id="CP036150">
    <property type="protein sequence ID" value="QEN07684.1"/>
    <property type="molecule type" value="Genomic_DNA"/>
</dbReference>
<dbReference type="InterPro" id="IPR038763">
    <property type="entry name" value="DHH_sf"/>
</dbReference>
<evidence type="ECO:0000313" key="4">
    <source>
        <dbReference type="Proteomes" id="UP000324209"/>
    </source>
</evidence>
<feature type="domain" description="DHHA1" evidence="2">
    <location>
        <begin position="224"/>
        <end position="320"/>
    </location>
</feature>
<dbReference type="KEGG" id="ock:EXM22_06660"/>
<dbReference type="RefSeq" id="WP_149485764.1">
    <property type="nucleotide sequence ID" value="NZ_CP036150.1"/>
</dbReference>
<dbReference type="Gene3D" id="3.10.310.30">
    <property type="match status" value="1"/>
</dbReference>
<dbReference type="SUPFAM" id="SSF64182">
    <property type="entry name" value="DHH phosphoesterases"/>
    <property type="match status" value="1"/>
</dbReference>
<dbReference type="Proteomes" id="UP000324209">
    <property type="component" value="Chromosome"/>
</dbReference>
<dbReference type="InterPro" id="IPR003156">
    <property type="entry name" value="DHHA1_dom"/>
</dbReference>
<reference evidence="3 4" key="1">
    <citation type="submission" date="2019-02" db="EMBL/GenBank/DDBJ databases">
        <title>Complete Genome Sequence and Methylome Analysis of free living Spirochaetas.</title>
        <authorList>
            <person name="Fomenkov A."/>
            <person name="Dubinina G."/>
            <person name="Leshcheva N."/>
            <person name="Mikheeva N."/>
            <person name="Grabovich M."/>
            <person name="Vincze T."/>
            <person name="Roberts R.J."/>
        </authorList>
    </citation>
    <scope>NUCLEOTIDE SEQUENCE [LARGE SCALE GENOMIC DNA]</scope>
    <source>
        <strain evidence="3 4">K2</strain>
    </source>
</reference>
<organism evidence="3 4">
    <name type="scientific">Oceanispirochaeta crateris</name>
    <dbReference type="NCBI Taxonomy" id="2518645"/>
    <lineage>
        <taxon>Bacteria</taxon>
        <taxon>Pseudomonadati</taxon>
        <taxon>Spirochaetota</taxon>
        <taxon>Spirochaetia</taxon>
        <taxon>Spirochaetales</taxon>
        <taxon>Spirochaetaceae</taxon>
        <taxon>Oceanispirochaeta</taxon>
    </lineage>
</organism>
<keyword evidence="4" id="KW-1185">Reference proteome</keyword>
<dbReference type="Gene3D" id="3.90.1640.10">
    <property type="entry name" value="inorganic pyrophosphatase (n-terminal core)"/>
    <property type="match status" value="1"/>
</dbReference>
<name>A0A5C1QMA9_9SPIO</name>
<feature type="domain" description="DDH" evidence="1">
    <location>
        <begin position="18"/>
        <end position="162"/>
    </location>
</feature>